<keyword evidence="2" id="KW-1185">Reference proteome</keyword>
<protein>
    <recommendedName>
        <fullName evidence="3">NmrA-like domain-containing protein</fullName>
    </recommendedName>
</protein>
<dbReference type="EMBL" id="RSCD01000001">
    <property type="protein sequence ID" value="RSH95863.1"/>
    <property type="molecule type" value="Genomic_DNA"/>
</dbReference>
<dbReference type="InterPro" id="IPR036291">
    <property type="entry name" value="NAD(P)-bd_dom_sf"/>
</dbReference>
<gene>
    <name evidence="1" type="ORF">EHS25_000956</name>
</gene>
<proteinExistence type="predicted"/>
<evidence type="ECO:0000313" key="2">
    <source>
        <dbReference type="Proteomes" id="UP000279259"/>
    </source>
</evidence>
<name>A0A427YXQ2_9TREE</name>
<accession>A0A427YXQ2</accession>
<dbReference type="STRING" id="1890683.A0A427YXQ2"/>
<organism evidence="1 2">
    <name type="scientific">Saitozyma podzolica</name>
    <dbReference type="NCBI Taxonomy" id="1890683"/>
    <lineage>
        <taxon>Eukaryota</taxon>
        <taxon>Fungi</taxon>
        <taxon>Dikarya</taxon>
        <taxon>Basidiomycota</taxon>
        <taxon>Agaricomycotina</taxon>
        <taxon>Tremellomycetes</taxon>
        <taxon>Tremellales</taxon>
        <taxon>Trimorphomycetaceae</taxon>
        <taxon>Saitozyma</taxon>
    </lineage>
</organism>
<dbReference type="SUPFAM" id="SSF51735">
    <property type="entry name" value="NAD(P)-binding Rossmann-fold domains"/>
    <property type="match status" value="1"/>
</dbReference>
<dbReference type="Gene3D" id="3.40.50.720">
    <property type="entry name" value="NAD(P)-binding Rossmann-like Domain"/>
    <property type="match status" value="1"/>
</dbReference>
<evidence type="ECO:0008006" key="3">
    <source>
        <dbReference type="Google" id="ProtNLM"/>
    </source>
</evidence>
<sequence>MMESAGAEKMNLAAPYISGVGLKIINADWLREHQVQGLFIASHNGPTHFTDESLFLNCALEAGVEYGVRISTTTSNVDPSTTVFYGRNHGGIEAMLSQPEFSAMNGTSLEPNVFSLMVTPIVQDGLEKYRETGQKDPFKLMIDGDNGFAIIDAHEVGVIAAHLLALEDTSPHNSKKYVLIRPSNASGMQIVKPLEKHAGTTVDKVVFRDVFLDRKYGIGWHPGEHTAFTRFGPAKRI</sequence>
<dbReference type="Proteomes" id="UP000279259">
    <property type="component" value="Unassembled WGS sequence"/>
</dbReference>
<dbReference type="OrthoDB" id="9997102at2759"/>
<dbReference type="AlphaFoldDB" id="A0A427YXQ2"/>
<reference evidence="1 2" key="1">
    <citation type="submission" date="2018-11" db="EMBL/GenBank/DDBJ databases">
        <title>Genome sequence of Saitozyma podzolica DSM 27192.</title>
        <authorList>
            <person name="Aliyu H."/>
            <person name="Gorte O."/>
            <person name="Ochsenreither K."/>
        </authorList>
    </citation>
    <scope>NUCLEOTIDE SEQUENCE [LARGE SCALE GENOMIC DNA]</scope>
    <source>
        <strain evidence="1 2">DSM 27192</strain>
    </source>
</reference>
<evidence type="ECO:0000313" key="1">
    <source>
        <dbReference type="EMBL" id="RSH95863.1"/>
    </source>
</evidence>
<comment type="caution">
    <text evidence="1">The sequence shown here is derived from an EMBL/GenBank/DDBJ whole genome shotgun (WGS) entry which is preliminary data.</text>
</comment>